<reference evidence="1 2" key="1">
    <citation type="submission" date="2014-12" db="EMBL/GenBank/DDBJ databases">
        <title>Denitrispirillum autotrophicum gen. nov., sp. nov., Denitrifying, Facultatively Autotrophic Bacteria Isolated from Rice Paddy Soil.</title>
        <authorList>
            <person name="Ishii S."/>
            <person name="Ashida N."/>
            <person name="Ohno H."/>
            <person name="Otsuka S."/>
            <person name="Yokota A."/>
            <person name="Senoo K."/>
        </authorList>
    </citation>
    <scope>NUCLEOTIDE SEQUENCE [LARGE SCALE GENOMIC DNA]</scope>
    <source>
        <strain evidence="1 2">TSA66</strain>
    </source>
</reference>
<dbReference type="SUPFAM" id="SSF55008">
    <property type="entry name" value="HMA, heavy metal-associated domain"/>
    <property type="match status" value="1"/>
</dbReference>
<name>A0A0C2BII5_9BURK</name>
<dbReference type="OrthoDB" id="8781135at2"/>
<gene>
    <name evidence="1" type="ORF">TSA66_01555</name>
</gene>
<dbReference type="STRING" id="709839.TSA66_01555"/>
<comment type="caution">
    <text evidence="1">The sequence shown here is derived from an EMBL/GenBank/DDBJ whole genome shotgun (WGS) entry which is preliminary data.</text>
</comment>
<dbReference type="InterPro" id="IPR036163">
    <property type="entry name" value="HMA_dom_sf"/>
</dbReference>
<protein>
    <recommendedName>
        <fullName evidence="3">HMA domain-containing protein</fullName>
    </recommendedName>
</protein>
<organism evidence="1 2">
    <name type="scientific">Noviherbaspirillum autotrophicum</name>
    <dbReference type="NCBI Taxonomy" id="709839"/>
    <lineage>
        <taxon>Bacteria</taxon>
        <taxon>Pseudomonadati</taxon>
        <taxon>Pseudomonadota</taxon>
        <taxon>Betaproteobacteria</taxon>
        <taxon>Burkholderiales</taxon>
        <taxon>Oxalobacteraceae</taxon>
        <taxon>Noviherbaspirillum</taxon>
    </lineage>
</organism>
<dbReference type="AlphaFoldDB" id="A0A0C2BII5"/>
<dbReference type="Proteomes" id="UP000031572">
    <property type="component" value="Unassembled WGS sequence"/>
</dbReference>
<proteinExistence type="predicted"/>
<dbReference type="RefSeq" id="WP_040038728.1">
    <property type="nucleotide sequence ID" value="NZ_JWJG01000028.1"/>
</dbReference>
<accession>A0A0C2BII5</accession>
<sequence length="82" mass="8407">MKSETLSLLNSLDKDAAANAARALAAVNGVLKVSAESAAVNVEFDEDVTSLQELRATLQRAGISVKKPAHGEEGMCCGSCGS</sequence>
<dbReference type="GO" id="GO:0046872">
    <property type="term" value="F:metal ion binding"/>
    <property type="evidence" value="ECO:0007669"/>
    <property type="project" value="InterPro"/>
</dbReference>
<keyword evidence="2" id="KW-1185">Reference proteome</keyword>
<dbReference type="Gene3D" id="3.30.70.100">
    <property type="match status" value="1"/>
</dbReference>
<dbReference type="EMBL" id="JWJG01000028">
    <property type="protein sequence ID" value="KIF79814.1"/>
    <property type="molecule type" value="Genomic_DNA"/>
</dbReference>
<evidence type="ECO:0000313" key="2">
    <source>
        <dbReference type="Proteomes" id="UP000031572"/>
    </source>
</evidence>
<evidence type="ECO:0000313" key="1">
    <source>
        <dbReference type="EMBL" id="KIF79814.1"/>
    </source>
</evidence>
<evidence type="ECO:0008006" key="3">
    <source>
        <dbReference type="Google" id="ProtNLM"/>
    </source>
</evidence>